<dbReference type="FunFam" id="1.20.1270.50:FF:000002">
    <property type="entry name" value="Alpha-mannosidase"/>
    <property type="match status" value="1"/>
</dbReference>
<dbReference type="Proteomes" id="UP001168821">
    <property type="component" value="Unassembled WGS sequence"/>
</dbReference>
<evidence type="ECO:0000259" key="11">
    <source>
        <dbReference type="SMART" id="SM00872"/>
    </source>
</evidence>
<comment type="cofactor">
    <cofactor evidence="10">
        <name>Zn(2+)</name>
        <dbReference type="ChEBI" id="CHEBI:29105"/>
    </cofactor>
    <text evidence="10">Binds 1 zinc ion per subunit.</text>
</comment>
<dbReference type="CDD" id="cd10810">
    <property type="entry name" value="GH38N_AMII_LAM_like"/>
    <property type="match status" value="1"/>
</dbReference>
<reference evidence="12" key="1">
    <citation type="journal article" date="2023" name="G3 (Bethesda)">
        <title>Whole genome assemblies of Zophobas morio and Tenebrio molitor.</title>
        <authorList>
            <person name="Kaur S."/>
            <person name="Stinson S.A."/>
            <person name="diCenzo G.C."/>
        </authorList>
    </citation>
    <scope>NUCLEOTIDE SEQUENCE</scope>
    <source>
        <strain evidence="12">QUZm001</strain>
    </source>
</reference>
<feature type="signal peptide" evidence="10">
    <location>
        <begin position="1"/>
        <end position="16"/>
    </location>
</feature>
<dbReference type="Pfam" id="PF01074">
    <property type="entry name" value="Glyco_hydro_38N"/>
    <property type="match status" value="1"/>
</dbReference>
<name>A0AA38MKQ0_9CUCU</name>
<dbReference type="InterPro" id="IPR041147">
    <property type="entry name" value="GH38_C"/>
</dbReference>
<dbReference type="EC" id="3.2.1.-" evidence="10"/>
<dbReference type="SUPFAM" id="SSF74650">
    <property type="entry name" value="Galactose mutarotase-like"/>
    <property type="match status" value="1"/>
</dbReference>
<gene>
    <name evidence="12" type="ORF">Zmor_005461</name>
</gene>
<dbReference type="GO" id="GO:0046872">
    <property type="term" value="F:metal ion binding"/>
    <property type="evidence" value="ECO:0007669"/>
    <property type="project" value="UniProtKB-KW"/>
</dbReference>
<dbReference type="GO" id="GO:0006013">
    <property type="term" value="P:mannose metabolic process"/>
    <property type="evidence" value="ECO:0007669"/>
    <property type="project" value="InterPro"/>
</dbReference>
<dbReference type="GO" id="GO:0004559">
    <property type="term" value="F:alpha-mannosidase activity"/>
    <property type="evidence" value="ECO:0007669"/>
    <property type="project" value="UniProtKB-EC"/>
</dbReference>
<comment type="caution">
    <text evidence="12">The sequence shown here is derived from an EMBL/GenBank/DDBJ whole genome shotgun (WGS) entry which is preliminary data.</text>
</comment>
<keyword evidence="13" id="KW-1185">Reference proteome</keyword>
<evidence type="ECO:0000256" key="2">
    <source>
        <dbReference type="ARBA" id="ARBA00009792"/>
    </source>
</evidence>
<dbReference type="InterPro" id="IPR011330">
    <property type="entry name" value="Glyco_hydro/deAcase_b/a-brl"/>
</dbReference>
<dbReference type="GO" id="GO:0005764">
    <property type="term" value="C:lysosome"/>
    <property type="evidence" value="ECO:0007669"/>
    <property type="project" value="TreeGrafter"/>
</dbReference>
<dbReference type="FunFam" id="3.20.110.10:FF:000001">
    <property type="entry name" value="Alpha-mannosidase"/>
    <property type="match status" value="1"/>
</dbReference>
<dbReference type="InterPro" id="IPR050843">
    <property type="entry name" value="Glycosyl_Hydrlase_38"/>
</dbReference>
<keyword evidence="7" id="KW-1015">Disulfide bond</keyword>
<evidence type="ECO:0000256" key="9">
    <source>
        <dbReference type="ARBA" id="ARBA00023295"/>
    </source>
</evidence>
<dbReference type="Pfam" id="PF07748">
    <property type="entry name" value="Glyco_hydro_38C"/>
    <property type="match status" value="1"/>
</dbReference>
<evidence type="ECO:0000256" key="1">
    <source>
        <dbReference type="ARBA" id="ARBA00000365"/>
    </source>
</evidence>
<evidence type="ECO:0000256" key="10">
    <source>
        <dbReference type="RuleBase" id="RU361199"/>
    </source>
</evidence>
<proteinExistence type="inferred from homology"/>
<dbReference type="Gene3D" id="1.20.1270.50">
    <property type="entry name" value="Glycoside hydrolase family 38, central domain"/>
    <property type="match status" value="2"/>
</dbReference>
<comment type="similarity">
    <text evidence="2 10">Belongs to the glycosyl hydrolase 38 family.</text>
</comment>
<dbReference type="Pfam" id="PF17677">
    <property type="entry name" value="Glyco_hydro38C2"/>
    <property type="match status" value="1"/>
</dbReference>
<dbReference type="InterPro" id="IPR027291">
    <property type="entry name" value="Glyco_hydro_38_N_sf"/>
</dbReference>
<dbReference type="Gene3D" id="2.70.98.30">
    <property type="entry name" value="Golgi alpha-mannosidase II, domain 4"/>
    <property type="match status" value="1"/>
</dbReference>
<dbReference type="FunFam" id="1.20.1270.50:FF:000003">
    <property type="entry name" value="Alpha-mannosidase"/>
    <property type="match status" value="1"/>
</dbReference>
<keyword evidence="4 10" id="KW-0479">Metal-binding</keyword>
<dbReference type="InterPro" id="IPR011682">
    <property type="entry name" value="Glyco_hydro_38_C"/>
</dbReference>
<feature type="chain" id="PRO_5041482800" description="Alpha-mannosidase" evidence="10">
    <location>
        <begin position="17"/>
        <end position="972"/>
    </location>
</feature>
<evidence type="ECO:0000256" key="5">
    <source>
        <dbReference type="ARBA" id="ARBA00022801"/>
    </source>
</evidence>
<comment type="catalytic activity">
    <reaction evidence="1">
        <text>Hydrolysis of terminal, non-reducing alpha-D-mannose residues in alpha-D-mannosides.</text>
        <dbReference type="EC" id="3.2.1.24"/>
    </reaction>
</comment>
<feature type="domain" description="Glycoside hydrolase family 38 central" evidence="11">
    <location>
        <begin position="359"/>
        <end position="432"/>
    </location>
</feature>
<dbReference type="AlphaFoldDB" id="A0AA38MKQ0"/>
<dbReference type="InterPro" id="IPR015341">
    <property type="entry name" value="Glyco_hydro_38_cen"/>
</dbReference>
<dbReference type="InterPro" id="IPR011013">
    <property type="entry name" value="Gal_mutarotase_sf_dom"/>
</dbReference>
<evidence type="ECO:0000256" key="4">
    <source>
        <dbReference type="ARBA" id="ARBA00022723"/>
    </source>
</evidence>
<keyword evidence="6 10" id="KW-0862">Zinc</keyword>
<dbReference type="Gene3D" id="3.20.110.10">
    <property type="entry name" value="Glycoside hydrolase 38, N terminal domain"/>
    <property type="match status" value="1"/>
</dbReference>
<dbReference type="Gene3D" id="2.60.40.1180">
    <property type="entry name" value="Golgi alpha-mannosidase II"/>
    <property type="match status" value="1"/>
</dbReference>
<organism evidence="12 13">
    <name type="scientific">Zophobas morio</name>
    <dbReference type="NCBI Taxonomy" id="2755281"/>
    <lineage>
        <taxon>Eukaryota</taxon>
        <taxon>Metazoa</taxon>
        <taxon>Ecdysozoa</taxon>
        <taxon>Arthropoda</taxon>
        <taxon>Hexapoda</taxon>
        <taxon>Insecta</taxon>
        <taxon>Pterygota</taxon>
        <taxon>Neoptera</taxon>
        <taxon>Endopterygota</taxon>
        <taxon>Coleoptera</taxon>
        <taxon>Polyphaga</taxon>
        <taxon>Cucujiformia</taxon>
        <taxon>Tenebrionidae</taxon>
        <taxon>Zophobas</taxon>
    </lineage>
</organism>
<keyword evidence="10" id="KW-0732">Signal</keyword>
<evidence type="ECO:0000256" key="6">
    <source>
        <dbReference type="ARBA" id="ARBA00022833"/>
    </source>
</evidence>
<evidence type="ECO:0000256" key="8">
    <source>
        <dbReference type="ARBA" id="ARBA00023180"/>
    </source>
</evidence>
<dbReference type="GO" id="GO:0030246">
    <property type="term" value="F:carbohydrate binding"/>
    <property type="evidence" value="ECO:0007669"/>
    <property type="project" value="InterPro"/>
</dbReference>
<dbReference type="InterPro" id="IPR028995">
    <property type="entry name" value="Glyco_hydro_57/38_cen_sf"/>
</dbReference>
<dbReference type="SUPFAM" id="SSF88713">
    <property type="entry name" value="Glycoside hydrolase/deacetylase"/>
    <property type="match status" value="1"/>
</dbReference>
<dbReference type="InterPro" id="IPR013780">
    <property type="entry name" value="Glyco_hydro_b"/>
</dbReference>
<dbReference type="FunFam" id="2.70.98.30:FF:000003">
    <property type="entry name" value="Alpha-mannosidase"/>
    <property type="match status" value="1"/>
</dbReference>
<dbReference type="InterPro" id="IPR000602">
    <property type="entry name" value="Glyco_hydro_38_N"/>
</dbReference>
<dbReference type="EMBL" id="JALNTZ010000002">
    <property type="protein sequence ID" value="KAJ3661040.1"/>
    <property type="molecule type" value="Genomic_DNA"/>
</dbReference>
<evidence type="ECO:0000256" key="3">
    <source>
        <dbReference type="ARBA" id="ARBA00012752"/>
    </source>
</evidence>
<dbReference type="PANTHER" id="PTHR11607:SF3">
    <property type="entry name" value="LYSOSOMAL ALPHA-MANNOSIDASE"/>
    <property type="match status" value="1"/>
</dbReference>
<dbReference type="InterPro" id="IPR037094">
    <property type="entry name" value="Glyco_hydro_38_cen_sf"/>
</dbReference>
<evidence type="ECO:0000313" key="13">
    <source>
        <dbReference type="Proteomes" id="UP001168821"/>
    </source>
</evidence>
<keyword evidence="5 10" id="KW-0378">Hydrolase</keyword>
<evidence type="ECO:0000313" key="12">
    <source>
        <dbReference type="EMBL" id="KAJ3661040.1"/>
    </source>
</evidence>
<keyword evidence="8" id="KW-0325">Glycoprotein</keyword>
<evidence type="ECO:0000256" key="7">
    <source>
        <dbReference type="ARBA" id="ARBA00023157"/>
    </source>
</evidence>
<dbReference type="SMART" id="SM00872">
    <property type="entry name" value="Alpha-mann_mid"/>
    <property type="match status" value="1"/>
</dbReference>
<accession>A0AA38MKQ0</accession>
<dbReference type="PANTHER" id="PTHR11607">
    <property type="entry name" value="ALPHA-MANNOSIDASE"/>
    <property type="match status" value="1"/>
</dbReference>
<dbReference type="SUPFAM" id="SSF88688">
    <property type="entry name" value="Families 57/38 glycoside transferase middle domain"/>
    <property type="match status" value="1"/>
</dbReference>
<dbReference type="Pfam" id="PF09261">
    <property type="entry name" value="Alpha-mann_mid"/>
    <property type="match status" value="1"/>
</dbReference>
<sequence length="972" mass="110233">MRSLFLFVFLVLRVSSTPLHFDEPSCGYTSCPQADADSLNVHLIPHSHDDLGWLKTVDKYYFEDVQNVIGSVIGALKQNTNRTFIQVETAYFKRWWDKQSDSTKQDVLELLNSGQFEIINGGWSMNDEAAVNYQSTIDQYTLGLRFLEDTLGACARPRVGWQIDTFGHSREQASISAQLGFDSLFFMRLDYRDRQKRLNDKTADLLWKGSQSLDSSYIFTSVFYRDTYSFPSGFCFDIVCQDEPIIDDEESPDYNLERRVNEFAEYVRGQASGFPSNNILVPMGDDVRYQAAFTNYINIDRLIQGFERFPQTVDGKTIKVFYSTPSCYTKAVNEFANNNNYYLDVKTDDFLPYATDGYGYWSGFYTSRPSTKRFERQGNNFLQLSKQLAAVSNQPYENDITPLKEAMGIIQHHDAITGTEKQDVLKDYHRMLYDSLEKANKAIDPLLSTLISGIPDDSFQFETCLLSNISSCSASRSIRFTVAVYNPLSRVVSSPIDLPVSAQSWTILDPNGNQIDYQVEPTIIDFSYVTNVPTSPYTLSFIAEDLPPLGFKIYTFEQTAVKPSTLFYGNENTSFEIDEASGLLKSITMNGVTMEISQDLYYYKSGSYSGAYIFVPLVNEKYRVTANSVKITPISGSVYQGVIQEFASWAKQIIKVYNNDNSHIEVEWIVGPIDVRDETGEEVGKEVVSLFTTPLQTDGNFYTDSNGREMLKRTRNYRPTFDYTNEEPIAGNYHPVTSRIVLKDEEQGLELAILTDRSQGGTSLEDGQVEIMIQRACPHNDFKRSHRNVGDSINDQEYGQGVIIRGKHYLVLGPTTGDGERSLAAVQRDVAQRKLLAPWPFVTNQEVSSRLKNLQFSALKQPLSDNVQILTLEPWNDDVVLLRLEHIFEKGEDETLSQEVTVDLSDLFTTFTITELVETTLGGNILLDEHVRMEWPGADNVATVTDVDDFKVVLTPMQIRTFLAKIVVNRIL</sequence>
<dbReference type="Gene3D" id="2.60.40.1360">
    <property type="match status" value="1"/>
</dbReference>
<protein>
    <recommendedName>
        <fullName evidence="3 10">Alpha-mannosidase</fullName>
        <ecNumber evidence="10">3.2.1.-</ecNumber>
    </recommendedName>
</protein>
<keyword evidence="9 10" id="KW-0326">Glycosidase</keyword>